<comment type="caution">
    <text evidence="1">The sequence shown here is derived from an EMBL/GenBank/DDBJ whole genome shotgun (WGS) entry which is preliminary data.</text>
</comment>
<dbReference type="Proteomes" id="UP000037035">
    <property type="component" value="Unassembled WGS sequence"/>
</dbReference>
<dbReference type="EMBL" id="LAVV01015358">
    <property type="protein sequence ID" value="KNZ43954.1"/>
    <property type="molecule type" value="Genomic_DNA"/>
</dbReference>
<dbReference type="VEuPathDB" id="FungiDB:VP01_967g7"/>
<name>A0A0L6U612_9BASI</name>
<evidence type="ECO:0000313" key="1">
    <source>
        <dbReference type="EMBL" id="KNZ43954.1"/>
    </source>
</evidence>
<sequence length="161" mass="18345">MVFQEYATKVKYLAFKLAQEGRSLTNLIKELFSKTPAIYLEEIQISFKQSTSLSSKKNTLHNHLNIYQQDALYSQVRKLTNWFLKNIFSNQLNNEISAADKCGVHLDSVARTQGWAPVGEMTQTIPCEGNRLCGFNLSISLKNIGLFFFHIIFWGLGTHPP</sequence>
<proteinExistence type="predicted"/>
<protein>
    <submittedName>
        <fullName evidence="1">Uncharacterized protein</fullName>
    </submittedName>
</protein>
<keyword evidence="2" id="KW-1185">Reference proteome</keyword>
<evidence type="ECO:0000313" key="2">
    <source>
        <dbReference type="Proteomes" id="UP000037035"/>
    </source>
</evidence>
<dbReference type="AlphaFoldDB" id="A0A0L6U612"/>
<reference evidence="1 2" key="1">
    <citation type="submission" date="2015-08" db="EMBL/GenBank/DDBJ databases">
        <title>Next Generation Sequencing and Analysis of the Genome of Puccinia sorghi L Schw, the Causal Agent of Maize Common Rust.</title>
        <authorList>
            <person name="Rochi L."/>
            <person name="Burguener G."/>
            <person name="Darino M."/>
            <person name="Turjanski A."/>
            <person name="Kreff E."/>
            <person name="Dieguez M.J."/>
            <person name="Sacco F."/>
        </authorList>
    </citation>
    <scope>NUCLEOTIDE SEQUENCE [LARGE SCALE GENOMIC DNA]</scope>
    <source>
        <strain evidence="1 2">RO10H11247</strain>
    </source>
</reference>
<accession>A0A0L6U612</accession>
<gene>
    <name evidence="1" type="ORF">VP01_967g7</name>
</gene>
<organism evidence="1 2">
    <name type="scientific">Puccinia sorghi</name>
    <dbReference type="NCBI Taxonomy" id="27349"/>
    <lineage>
        <taxon>Eukaryota</taxon>
        <taxon>Fungi</taxon>
        <taxon>Dikarya</taxon>
        <taxon>Basidiomycota</taxon>
        <taxon>Pucciniomycotina</taxon>
        <taxon>Pucciniomycetes</taxon>
        <taxon>Pucciniales</taxon>
        <taxon>Pucciniaceae</taxon>
        <taxon>Puccinia</taxon>
    </lineage>
</organism>